<sequence>MSTPIKIQVPEGTTSMYLTALSLHQGRSQIAVNWSDGSANFGATFIGPNPHYVLADKVFGLPIISLNDSVPKELSVCFKFHNKICTVSSPETKNVGPQGNGTQIQLSAYTSEDKKQEKPTTVTILFQSHLHGLKKSTVT</sequence>
<protein>
    <submittedName>
        <fullName evidence="1">Uncharacterized protein</fullName>
    </submittedName>
</protein>
<dbReference type="EMBL" id="FJUW01000042">
    <property type="protein sequence ID" value="CZT07258.1"/>
    <property type="molecule type" value="Genomic_DNA"/>
</dbReference>
<evidence type="ECO:0000313" key="1">
    <source>
        <dbReference type="EMBL" id="CZT07258.1"/>
    </source>
</evidence>
<accession>A0A1E1L9M0</accession>
<gene>
    <name evidence="1" type="ORF">RCO7_07269</name>
</gene>
<reference evidence="2" key="1">
    <citation type="submission" date="2016-03" db="EMBL/GenBank/DDBJ databases">
        <authorList>
            <person name="Ploux O."/>
        </authorList>
    </citation>
    <scope>NUCLEOTIDE SEQUENCE [LARGE SCALE GENOMIC DNA]</scope>
    <source>
        <strain evidence="2">UK7</strain>
    </source>
</reference>
<comment type="caution">
    <text evidence="1">The sequence shown here is derived from an EMBL/GenBank/DDBJ whole genome shotgun (WGS) entry which is preliminary data.</text>
</comment>
<organism evidence="1 2">
    <name type="scientific">Rhynchosporium graminicola</name>
    <dbReference type="NCBI Taxonomy" id="2792576"/>
    <lineage>
        <taxon>Eukaryota</taxon>
        <taxon>Fungi</taxon>
        <taxon>Dikarya</taxon>
        <taxon>Ascomycota</taxon>
        <taxon>Pezizomycotina</taxon>
        <taxon>Leotiomycetes</taxon>
        <taxon>Helotiales</taxon>
        <taxon>Ploettnerulaceae</taxon>
        <taxon>Rhynchosporium</taxon>
    </lineage>
</organism>
<dbReference type="Proteomes" id="UP000178129">
    <property type="component" value="Unassembled WGS sequence"/>
</dbReference>
<name>A0A1E1L9M0_9HELO</name>
<proteinExistence type="predicted"/>
<dbReference type="InParanoid" id="A0A1E1L9M0"/>
<keyword evidence="2" id="KW-1185">Reference proteome</keyword>
<dbReference type="AlphaFoldDB" id="A0A1E1L9M0"/>
<evidence type="ECO:0000313" key="2">
    <source>
        <dbReference type="Proteomes" id="UP000178129"/>
    </source>
</evidence>